<name>A0A4C2A6W8_EUMVA</name>
<dbReference type="STRING" id="151549.A0A4C2A6W8"/>
<organism evidence="1 2">
    <name type="scientific">Eumeta variegata</name>
    <name type="common">Bagworm moth</name>
    <name type="synonym">Eumeta japonica</name>
    <dbReference type="NCBI Taxonomy" id="151549"/>
    <lineage>
        <taxon>Eukaryota</taxon>
        <taxon>Metazoa</taxon>
        <taxon>Ecdysozoa</taxon>
        <taxon>Arthropoda</taxon>
        <taxon>Hexapoda</taxon>
        <taxon>Insecta</taxon>
        <taxon>Pterygota</taxon>
        <taxon>Neoptera</taxon>
        <taxon>Endopterygota</taxon>
        <taxon>Lepidoptera</taxon>
        <taxon>Glossata</taxon>
        <taxon>Ditrysia</taxon>
        <taxon>Tineoidea</taxon>
        <taxon>Psychidae</taxon>
        <taxon>Oiketicinae</taxon>
        <taxon>Eumeta</taxon>
    </lineage>
</organism>
<keyword evidence="2" id="KW-1185">Reference proteome</keyword>
<gene>
    <name evidence="1" type="ORF">EVAR_67758_1</name>
</gene>
<reference evidence="1 2" key="1">
    <citation type="journal article" date="2019" name="Commun. Biol.">
        <title>The bagworm genome reveals a unique fibroin gene that provides high tensile strength.</title>
        <authorList>
            <person name="Kono N."/>
            <person name="Nakamura H."/>
            <person name="Ohtoshi R."/>
            <person name="Tomita M."/>
            <person name="Numata K."/>
            <person name="Arakawa K."/>
        </authorList>
    </citation>
    <scope>NUCLEOTIDE SEQUENCE [LARGE SCALE GENOMIC DNA]</scope>
</reference>
<dbReference type="AlphaFoldDB" id="A0A4C2A6W8"/>
<dbReference type="EMBL" id="BGZK01002650">
    <property type="protein sequence ID" value="GBP95552.1"/>
    <property type="molecule type" value="Genomic_DNA"/>
</dbReference>
<protein>
    <recommendedName>
        <fullName evidence="3">Helitron helicase-like domain-containing protein</fullName>
    </recommendedName>
</protein>
<sequence>MCCSSGKVQLPKLGSYPEPLHSLLTHQDQLSEHFLKNARKYNGCFQMTSFGAKKVREGNFMPNFKVQGQVYHRIGSLMSEPNQKPSFLQIYFVGDENQEKDIRCGIYPDVYPDLVHQLQLMLHEHNKYLQDFKAAVHSIHNNQKDFKVIINADRKPSEEH</sequence>
<dbReference type="Proteomes" id="UP000299102">
    <property type="component" value="Unassembled WGS sequence"/>
</dbReference>
<evidence type="ECO:0000313" key="1">
    <source>
        <dbReference type="EMBL" id="GBP95552.1"/>
    </source>
</evidence>
<comment type="caution">
    <text evidence="1">The sequence shown here is derived from an EMBL/GenBank/DDBJ whole genome shotgun (WGS) entry which is preliminary data.</text>
</comment>
<evidence type="ECO:0000313" key="2">
    <source>
        <dbReference type="Proteomes" id="UP000299102"/>
    </source>
</evidence>
<proteinExistence type="predicted"/>
<dbReference type="PANTHER" id="PTHR45786">
    <property type="entry name" value="DNA BINDING PROTEIN-LIKE"/>
    <property type="match status" value="1"/>
</dbReference>
<dbReference type="PANTHER" id="PTHR45786:SF74">
    <property type="entry name" value="ATP-DEPENDENT DNA HELICASE"/>
    <property type="match status" value="1"/>
</dbReference>
<evidence type="ECO:0008006" key="3">
    <source>
        <dbReference type="Google" id="ProtNLM"/>
    </source>
</evidence>
<dbReference type="OrthoDB" id="10051381at2759"/>
<accession>A0A4C2A6W8</accession>